<name>A0AC59EXI7_9VIRU</name>
<sequence length="205" mass="24533">MVNCGHYGFNNIKCKKSSHLYIKNKPFCLNHAKLLYNKPTIVIQSHYRGYKARRLLNNIYYNLPTDLQHIVISYMNTEHYKQKYVRTIQNIIIRKNSALHNYNFSNDKLSFEYLYNCYKLSYKYHSVIQLNYLKHSFFLGEQLLNLCDVLLDQDQVIMTNETYDIFSKIKLTDLDQQKVVDLMDIIYKFASIYKYLNYSNNNPVA</sequence>
<protein>
    <submittedName>
        <fullName evidence="1">Uncharacterized protein</fullName>
    </submittedName>
</protein>
<organism evidence="1 2">
    <name type="scientific">Phaeocystis globosa virus PgV-16T</name>
    <dbReference type="NCBI Taxonomy" id="3071227"/>
    <lineage>
        <taxon>Viruses</taxon>
        <taxon>Varidnaviria</taxon>
        <taxon>Bamfordvirae</taxon>
        <taxon>Nucleocytoviricota</taxon>
        <taxon>Megaviricetes</taxon>
        <taxon>Imitervirales</taxon>
        <taxon>Mesomimiviridae</taxon>
        <taxon>Tethysvirus</taxon>
        <taxon>Tethysvirus hollandense</taxon>
    </lineage>
</organism>
<dbReference type="EMBL" id="KC662249">
    <property type="protein sequence ID" value="AGM15653.1"/>
    <property type="molecule type" value="Genomic_DNA"/>
</dbReference>
<keyword evidence="2" id="KW-1185">Reference proteome</keyword>
<evidence type="ECO:0000313" key="1">
    <source>
        <dbReference type="EMBL" id="AGM15653.1"/>
    </source>
</evidence>
<proteinExistence type="predicted"/>
<dbReference type="Proteomes" id="UP000204225">
    <property type="component" value="Segment"/>
</dbReference>
<evidence type="ECO:0000313" key="2">
    <source>
        <dbReference type="Proteomes" id="UP000204225"/>
    </source>
</evidence>
<accession>A0AC59EXI7</accession>
<gene>
    <name evidence="1" type="ORF">PGCG_00342</name>
</gene>
<reference evidence="1 2" key="1">
    <citation type="journal article" date="2013" name="Proc. Natl. Acad. Sci. U.S.A.">
        <title>Genome of Phaeocystis globosa virus PgV-16T highlights the common ancestry of the largest known DNA viruses infecting eukaryotes.</title>
        <authorList>
            <person name="Santini S."/>
            <person name="Jeudy S."/>
            <person name="Bartoli J."/>
            <person name="Poirot O."/>
            <person name="Lescot M."/>
            <person name="Abergel C."/>
            <person name="Barbe V."/>
            <person name="Wommack K.E."/>
            <person name="Noordeloos A.A."/>
            <person name="Brussaard C.P."/>
            <person name="Claverie J.M."/>
        </authorList>
    </citation>
    <scope>NUCLEOTIDE SEQUENCE [LARGE SCALE GENOMIC DNA]</scope>
    <source>
        <strain evidence="1 2">16T</strain>
    </source>
</reference>